<dbReference type="eggNOG" id="ENOG502SPWP">
    <property type="taxonomic scope" value="Eukaryota"/>
</dbReference>
<feature type="compositionally biased region" description="Basic and acidic residues" evidence="1">
    <location>
        <begin position="62"/>
        <end position="75"/>
    </location>
</feature>
<accession>A0A022RWM3</accession>
<proteinExistence type="predicted"/>
<evidence type="ECO:0000313" key="3">
    <source>
        <dbReference type="Proteomes" id="UP000030748"/>
    </source>
</evidence>
<evidence type="ECO:0000313" key="2">
    <source>
        <dbReference type="EMBL" id="EYU44153.1"/>
    </source>
</evidence>
<feature type="non-terminal residue" evidence="2">
    <location>
        <position position="420"/>
    </location>
</feature>
<reference evidence="2 3" key="1">
    <citation type="journal article" date="2013" name="Proc. Natl. Acad. Sci. U.S.A.">
        <title>Fine-scale variation in meiotic recombination in Mimulus inferred from population shotgun sequencing.</title>
        <authorList>
            <person name="Hellsten U."/>
            <person name="Wright K.M."/>
            <person name="Jenkins J."/>
            <person name="Shu S."/>
            <person name="Yuan Y."/>
            <person name="Wessler S.R."/>
            <person name="Schmutz J."/>
            <person name="Willis J.H."/>
            <person name="Rokhsar D.S."/>
        </authorList>
    </citation>
    <scope>NUCLEOTIDE SEQUENCE [LARGE SCALE GENOMIC DNA]</scope>
    <source>
        <strain evidence="3">cv. DUN x IM62</strain>
    </source>
</reference>
<dbReference type="Proteomes" id="UP000030748">
    <property type="component" value="Unassembled WGS sequence"/>
</dbReference>
<dbReference type="AlphaFoldDB" id="A0A022RWM3"/>
<gene>
    <name evidence="2" type="ORF">MIMGU_mgv1a018011mg</name>
</gene>
<dbReference type="STRING" id="4155.A0A022RWM3"/>
<feature type="compositionally biased region" description="Basic residues" evidence="1">
    <location>
        <begin position="301"/>
        <end position="312"/>
    </location>
</feature>
<dbReference type="PANTHER" id="PTHR33167">
    <property type="entry name" value="TRANSCRIPTION FACTOR, PUTATIVE (DUF863)-RELATED"/>
    <property type="match status" value="1"/>
</dbReference>
<feature type="region of interest" description="Disordered" evidence="1">
    <location>
        <begin position="40"/>
        <end position="82"/>
    </location>
</feature>
<feature type="region of interest" description="Disordered" evidence="1">
    <location>
        <begin position="280"/>
        <end position="320"/>
    </location>
</feature>
<evidence type="ECO:0000256" key="1">
    <source>
        <dbReference type="SAM" id="MobiDB-lite"/>
    </source>
</evidence>
<keyword evidence="3" id="KW-1185">Reference proteome</keyword>
<feature type="compositionally biased region" description="Basic and acidic residues" evidence="1">
    <location>
        <begin position="40"/>
        <end position="53"/>
    </location>
</feature>
<sequence length="420" mass="47909">MSSTLGPKFGPKQENHRVVSFEPSSWIASTSMQKFNLDGKNEHSKAVEREPVKYFENSNDINSKKSEISKNDSENQNRGLPWFLRTSQVSNDMSKEKKSSYFMNMDSLQNCSMDFFKKAEVPDGTFRTLKPKTELSPKILGFPIFDMVQSFKDLNSDDKNVSKANSMHHIDLNMSLDDEEDATSAISEIATTNASPKEVNTEKLTDISYEERDRIAAEAIITMSSTPSSAEVESSSNNNNNNNLEWFAEIVSSQYSDEMDEFELTTLKLEDTKDEHYHYTPFELYNNPPTDDDNRASLSKSSRRGQSRRGRQQRKDFQRDVLPGLITLSRRQVAEDFQTFEELMKGEQGGNWQLRLSQRGSVRNGRGRKRLNTTTCSAAKTVCSTETERPVCEMEQPVCGIEERNGLSGWGKRTRRLPRQ</sequence>
<name>A0A022RWM3_ERYGU</name>
<dbReference type="EMBL" id="KI630214">
    <property type="protein sequence ID" value="EYU44153.1"/>
    <property type="molecule type" value="Genomic_DNA"/>
</dbReference>
<dbReference type="PANTHER" id="PTHR33167:SF63">
    <property type="entry name" value="MYB-CC TYPE TRANSCRIPTION FACTOR LHEQLE-CONTAINING DOMAIN-CONTAINING PROTEIN"/>
    <property type="match status" value="1"/>
</dbReference>
<dbReference type="InterPro" id="IPR008581">
    <property type="entry name" value="DUF863_pln"/>
</dbReference>
<dbReference type="Pfam" id="PF05904">
    <property type="entry name" value="DUF863"/>
    <property type="match status" value="1"/>
</dbReference>
<organism evidence="2 3">
    <name type="scientific">Erythranthe guttata</name>
    <name type="common">Yellow monkey flower</name>
    <name type="synonym">Mimulus guttatus</name>
    <dbReference type="NCBI Taxonomy" id="4155"/>
    <lineage>
        <taxon>Eukaryota</taxon>
        <taxon>Viridiplantae</taxon>
        <taxon>Streptophyta</taxon>
        <taxon>Embryophyta</taxon>
        <taxon>Tracheophyta</taxon>
        <taxon>Spermatophyta</taxon>
        <taxon>Magnoliopsida</taxon>
        <taxon>eudicotyledons</taxon>
        <taxon>Gunneridae</taxon>
        <taxon>Pentapetalae</taxon>
        <taxon>asterids</taxon>
        <taxon>lamiids</taxon>
        <taxon>Lamiales</taxon>
        <taxon>Phrymaceae</taxon>
        <taxon>Erythranthe</taxon>
    </lineage>
</organism>
<protein>
    <submittedName>
        <fullName evidence="2">Uncharacterized protein</fullName>
    </submittedName>
</protein>